<dbReference type="NCBIfam" id="TIGR01637">
    <property type="entry name" value="phage_arpU"/>
    <property type="match status" value="1"/>
</dbReference>
<organism evidence="1">
    <name type="scientific">Streptococcus pyogenes</name>
    <dbReference type="NCBI Taxonomy" id="1314"/>
    <lineage>
        <taxon>Bacteria</taxon>
        <taxon>Bacillati</taxon>
        <taxon>Bacillota</taxon>
        <taxon>Bacilli</taxon>
        <taxon>Lactobacillales</taxon>
        <taxon>Streptococcaceae</taxon>
        <taxon>Streptococcus</taxon>
    </lineage>
</organism>
<name>A0A088F7D7_STRPY</name>
<reference evidence="1" key="1">
    <citation type="submission" date="2014-08" db="EMBL/GenBank/DDBJ databases">
        <title>Phage-like Chromosomal Island SpyCIM25 in Historical Streptococcus pyogenes Strain T25-3.</title>
        <authorList>
            <person name="Nguyen S.V."/>
            <person name="McShan W.M."/>
        </authorList>
    </citation>
    <scope>NUCLEOTIDE SEQUENCE</scope>
    <source>
        <strain evidence="1">T25-3</strain>
    </source>
</reference>
<protein>
    <submittedName>
        <fullName evidence="1">SpyCI protein</fullName>
    </submittedName>
</protein>
<dbReference type="InterPro" id="IPR006524">
    <property type="entry name" value="ArpU-like"/>
</dbReference>
<dbReference type="EMBL" id="KM275477">
    <property type="protein sequence ID" value="AIM40830.1"/>
    <property type="molecule type" value="Genomic_DNA"/>
</dbReference>
<accession>A0A088F7D7</accession>
<dbReference type="AlphaFoldDB" id="A0A088F7D7"/>
<dbReference type="RefSeq" id="WP_023612665.1">
    <property type="nucleotide sequence ID" value="NZ_CAAHIC010000002.1"/>
</dbReference>
<proteinExistence type="predicted"/>
<sequence length="127" mass="15586">MSKKNAIRKLKEFHRWQRIANSLDLTYTELYQFDIDYHPTRRKHLEISRECALEELDAIRYAINQLSKVEYRQILIECYLISEEKTQQDIMEELNRSQSWYYETKKRALLEFVEFYRDGALKNNVRL</sequence>
<evidence type="ECO:0000313" key="1">
    <source>
        <dbReference type="EMBL" id="AIM40830.1"/>
    </source>
</evidence>
<gene>
    <name evidence="1" type="ORF">SpyCIM25_24</name>
</gene>